<comment type="caution">
    <text evidence="2">The sequence shown here is derived from an EMBL/GenBank/DDBJ whole genome shotgun (WGS) entry which is preliminary data.</text>
</comment>
<accession>A0ABS4UQ37</accession>
<sequence length="329" mass="35783">MATLRAHHSSWNKRYEVLPRSDELASGVTWDGTIQYNPIDVTEPLQEMFDRAERQHDDETLMSFREALRIVLHENIHLMAGPGTSLTFPLDAYEGKAHKVFEEGVTERATRNELTNYIDALELERIAPGIRTAPTQGAYAAYIPAVDEFAAAVGKNVGLEPAEVVHRMAVVNATEKFPVAAELLYAKHLSQLVPEAAKADAVGRIAEAMHGPFAAIHDCNPKDPSDIRMSGMAGRAAFRNASAEVRQIAAHWSGNQELRRALDAGLGANAPLHKPQQDGRAGDGSRAEGGEPGQRPSWNAQSVDHRPSAPGPSGTSAARADRPRRLSRD</sequence>
<name>A0ABS4UQ37_9ACTN</name>
<keyword evidence="3" id="KW-1185">Reference proteome</keyword>
<feature type="compositionally biased region" description="Basic and acidic residues" evidence="1">
    <location>
        <begin position="319"/>
        <end position="329"/>
    </location>
</feature>
<reference evidence="2 3" key="1">
    <citation type="submission" date="2021-03" db="EMBL/GenBank/DDBJ databases">
        <title>Sequencing the genomes of 1000 actinobacteria strains.</title>
        <authorList>
            <person name="Klenk H.-P."/>
        </authorList>
    </citation>
    <scope>NUCLEOTIDE SEQUENCE [LARGE SCALE GENOMIC DNA]</scope>
    <source>
        <strain evidence="2 3">DSM 18824</strain>
    </source>
</reference>
<feature type="compositionally biased region" description="Basic and acidic residues" evidence="1">
    <location>
        <begin position="275"/>
        <end position="289"/>
    </location>
</feature>
<evidence type="ECO:0000256" key="1">
    <source>
        <dbReference type="SAM" id="MobiDB-lite"/>
    </source>
</evidence>
<evidence type="ECO:0000313" key="2">
    <source>
        <dbReference type="EMBL" id="MBP2353761.1"/>
    </source>
</evidence>
<organism evidence="2 3">
    <name type="scientific">Kribbella aluminosa</name>
    <dbReference type="NCBI Taxonomy" id="416017"/>
    <lineage>
        <taxon>Bacteria</taxon>
        <taxon>Bacillati</taxon>
        <taxon>Actinomycetota</taxon>
        <taxon>Actinomycetes</taxon>
        <taxon>Propionibacteriales</taxon>
        <taxon>Kribbellaceae</taxon>
        <taxon>Kribbella</taxon>
    </lineage>
</organism>
<feature type="region of interest" description="Disordered" evidence="1">
    <location>
        <begin position="268"/>
        <end position="329"/>
    </location>
</feature>
<dbReference type="Proteomes" id="UP000755585">
    <property type="component" value="Unassembled WGS sequence"/>
</dbReference>
<protein>
    <submittedName>
        <fullName evidence="2">Uncharacterized protein</fullName>
    </submittedName>
</protein>
<evidence type="ECO:0000313" key="3">
    <source>
        <dbReference type="Proteomes" id="UP000755585"/>
    </source>
</evidence>
<dbReference type="EMBL" id="JAGINT010000002">
    <property type="protein sequence ID" value="MBP2353761.1"/>
    <property type="molecule type" value="Genomic_DNA"/>
</dbReference>
<gene>
    <name evidence="2" type="ORF">JOF29_004871</name>
</gene>
<proteinExistence type="predicted"/>
<dbReference type="RefSeq" id="WP_209696672.1">
    <property type="nucleotide sequence ID" value="NZ_BAAAVU010000001.1"/>
</dbReference>